<name>A0A0A8YVV0_ARUDO</name>
<evidence type="ECO:0000313" key="1">
    <source>
        <dbReference type="EMBL" id="JAD26742.1"/>
    </source>
</evidence>
<proteinExistence type="predicted"/>
<reference evidence="1" key="2">
    <citation type="journal article" date="2015" name="Data Brief">
        <title>Shoot transcriptome of the giant reed, Arundo donax.</title>
        <authorList>
            <person name="Barrero R.A."/>
            <person name="Guerrero F.D."/>
            <person name="Moolhuijzen P."/>
            <person name="Goolsby J.A."/>
            <person name="Tidwell J."/>
            <person name="Bellgard S.E."/>
            <person name="Bellgard M.I."/>
        </authorList>
    </citation>
    <scope>NUCLEOTIDE SEQUENCE</scope>
    <source>
        <tissue evidence="1">Shoot tissue taken approximately 20 cm above the soil surface</tissue>
    </source>
</reference>
<dbReference type="EMBL" id="GBRH01271153">
    <property type="protein sequence ID" value="JAD26742.1"/>
    <property type="molecule type" value="Transcribed_RNA"/>
</dbReference>
<reference evidence="1" key="1">
    <citation type="submission" date="2014-09" db="EMBL/GenBank/DDBJ databases">
        <authorList>
            <person name="Magalhaes I.L.F."/>
            <person name="Oliveira U."/>
            <person name="Santos F.R."/>
            <person name="Vidigal T.H.D.A."/>
            <person name="Brescovit A.D."/>
            <person name="Santos A.J."/>
        </authorList>
    </citation>
    <scope>NUCLEOTIDE SEQUENCE</scope>
    <source>
        <tissue evidence="1">Shoot tissue taken approximately 20 cm above the soil surface</tissue>
    </source>
</reference>
<sequence>MYEISLILFFQGIRSHKQSLHNYPQFCNLSSGAAQRP</sequence>
<dbReference type="AlphaFoldDB" id="A0A0A8YVV0"/>
<protein>
    <submittedName>
        <fullName evidence="1">Uncharacterized protein</fullName>
    </submittedName>
</protein>
<accession>A0A0A8YVV0</accession>
<organism evidence="1">
    <name type="scientific">Arundo donax</name>
    <name type="common">Giant reed</name>
    <name type="synonym">Donax arundinaceus</name>
    <dbReference type="NCBI Taxonomy" id="35708"/>
    <lineage>
        <taxon>Eukaryota</taxon>
        <taxon>Viridiplantae</taxon>
        <taxon>Streptophyta</taxon>
        <taxon>Embryophyta</taxon>
        <taxon>Tracheophyta</taxon>
        <taxon>Spermatophyta</taxon>
        <taxon>Magnoliopsida</taxon>
        <taxon>Liliopsida</taxon>
        <taxon>Poales</taxon>
        <taxon>Poaceae</taxon>
        <taxon>PACMAD clade</taxon>
        <taxon>Arundinoideae</taxon>
        <taxon>Arundineae</taxon>
        <taxon>Arundo</taxon>
    </lineage>
</organism>